<proteinExistence type="predicted"/>
<dbReference type="EMBL" id="FUEG01000008">
    <property type="protein sequence ID" value="SJL07906.1"/>
    <property type="molecule type" value="Genomic_DNA"/>
</dbReference>
<organism evidence="2 3">
    <name type="scientific">Armillaria ostoyae</name>
    <name type="common">Armillaria root rot fungus</name>
    <dbReference type="NCBI Taxonomy" id="47428"/>
    <lineage>
        <taxon>Eukaryota</taxon>
        <taxon>Fungi</taxon>
        <taxon>Dikarya</taxon>
        <taxon>Basidiomycota</taxon>
        <taxon>Agaricomycotina</taxon>
        <taxon>Agaricomycetes</taxon>
        <taxon>Agaricomycetidae</taxon>
        <taxon>Agaricales</taxon>
        <taxon>Marasmiineae</taxon>
        <taxon>Physalacriaceae</taxon>
        <taxon>Armillaria</taxon>
    </lineage>
</organism>
<protein>
    <recommendedName>
        <fullName evidence="1">Non-reducing end beta-L-arabinofuranosidase-like GH127 middle domain-containing protein</fullName>
    </recommendedName>
</protein>
<keyword evidence="3" id="KW-1185">Reference proteome</keyword>
<dbReference type="PANTHER" id="PTHR31151:SF0">
    <property type="entry name" value="PROLINE-TRNA LIGASE (DUF1680)"/>
    <property type="match status" value="1"/>
</dbReference>
<dbReference type="STRING" id="47428.A0A284RGN0"/>
<feature type="domain" description="Non-reducing end beta-L-arabinofuranosidase-like GH127 middle" evidence="1">
    <location>
        <begin position="456"/>
        <end position="527"/>
    </location>
</feature>
<evidence type="ECO:0000313" key="2">
    <source>
        <dbReference type="EMBL" id="SJL07906.1"/>
    </source>
</evidence>
<sequence length="691" mass="77155">MVSTLHQLRLETDRKGIENPASFTVNGLFWSPFDFRSAISLQVVAPVYNRIPTGAIKPAGWALDQGNVQAEGLAGHLMDFDSYVNGSIWVEGGSIEYSAMHESAPYWFNGMVALAFQLEDERLLGQVRAFLDWTLDHQGDDGWIGPEVLDGSSDVPRLTWPRYLVLMGLVQYAEADPSQTERIVDAMHKFITLVHSTWASGSEGDPADGFQFEYQYVRWEELVYSLQWLYDNHPNGRENILIETMQLVRDSGFSWKDDWYTEATFAREAVTSFFSYTHGVNNAEALKSEALAYRFTGDPADVQSTFDRLDMIYQYHGRASGTFSADEHLAGLGPSRGTELCTVVEQIFSLATIYQIFGNNSLADRAEKIAYNALPAGIMHDWWSHQYDQEVNQIWAQEMDPSPWGNNGPRSNIFGFEPNYPCCTANHPQAYPKFWAHAFMADPADDGLLHVFLGPYTYSGIVGASNQVDVVVDTIYPFNNTLKYQIATSEPLVFKIRIPDWATEESVISVNGEETTTLTPDDANFQVVELSEGSSTIVLSLHAVLDIEKRFNDAIAINYGALNYAIELSYNNTVTKGLRSEQALNDYDNHTKDHTLLPTMEWRLAIDPSTIEIVDRSSGVSSLPFYVWAPGSQPITMTATACHIDWEIFNGTAASPPQSPNACTSDTFEVKLVPFGAAKLRLGEIPTMIIA</sequence>
<dbReference type="OMA" id="WHNVNIA"/>
<dbReference type="InterPro" id="IPR008928">
    <property type="entry name" value="6-hairpin_glycosidase_sf"/>
</dbReference>
<dbReference type="OrthoDB" id="5358475at2759"/>
<dbReference type="InterPro" id="IPR049046">
    <property type="entry name" value="Beta-AFase-like_GH127_middle"/>
</dbReference>
<name>A0A284RGN0_ARMOS</name>
<dbReference type="GO" id="GO:0005975">
    <property type="term" value="P:carbohydrate metabolic process"/>
    <property type="evidence" value="ECO:0007669"/>
    <property type="project" value="InterPro"/>
</dbReference>
<accession>A0A284RGN0</accession>
<evidence type="ECO:0000259" key="1">
    <source>
        <dbReference type="Pfam" id="PF20736"/>
    </source>
</evidence>
<gene>
    <name evidence="2" type="ORF">ARMOST_11263</name>
</gene>
<reference evidence="3" key="1">
    <citation type="journal article" date="2017" name="Nat. Ecol. Evol.">
        <title>Genome expansion and lineage-specific genetic innovations in the forest pathogenic fungi Armillaria.</title>
        <authorList>
            <person name="Sipos G."/>
            <person name="Prasanna A.N."/>
            <person name="Walter M.C."/>
            <person name="O'Connor E."/>
            <person name="Balint B."/>
            <person name="Krizsan K."/>
            <person name="Kiss B."/>
            <person name="Hess J."/>
            <person name="Varga T."/>
            <person name="Slot J."/>
            <person name="Riley R."/>
            <person name="Boka B."/>
            <person name="Rigling D."/>
            <person name="Barry K."/>
            <person name="Lee J."/>
            <person name="Mihaltcheva S."/>
            <person name="LaButti K."/>
            <person name="Lipzen A."/>
            <person name="Waldron R."/>
            <person name="Moloney N.M."/>
            <person name="Sperisen C."/>
            <person name="Kredics L."/>
            <person name="Vagvoelgyi C."/>
            <person name="Patrignani A."/>
            <person name="Fitzpatrick D."/>
            <person name="Nagy I."/>
            <person name="Doyle S."/>
            <person name="Anderson J.B."/>
            <person name="Grigoriev I.V."/>
            <person name="Gueldener U."/>
            <person name="Muensterkoetter M."/>
            <person name="Nagy L.G."/>
        </authorList>
    </citation>
    <scope>NUCLEOTIDE SEQUENCE [LARGE SCALE GENOMIC DNA]</scope>
    <source>
        <strain evidence="3">C18/9</strain>
    </source>
</reference>
<dbReference type="Pfam" id="PF20736">
    <property type="entry name" value="Glyco_hydro127M"/>
    <property type="match status" value="1"/>
</dbReference>
<dbReference type="SUPFAM" id="SSF48208">
    <property type="entry name" value="Six-hairpin glycosidases"/>
    <property type="match status" value="1"/>
</dbReference>
<dbReference type="Proteomes" id="UP000219338">
    <property type="component" value="Unassembled WGS sequence"/>
</dbReference>
<dbReference type="PANTHER" id="PTHR31151">
    <property type="entry name" value="PROLINE-TRNA LIGASE (DUF1680)"/>
    <property type="match status" value="1"/>
</dbReference>
<evidence type="ECO:0000313" key="3">
    <source>
        <dbReference type="Proteomes" id="UP000219338"/>
    </source>
</evidence>
<dbReference type="AlphaFoldDB" id="A0A284RGN0"/>